<dbReference type="AlphaFoldDB" id="A0A368FRS6"/>
<dbReference type="SMART" id="SM00198">
    <property type="entry name" value="SCP"/>
    <property type="match status" value="1"/>
</dbReference>
<reference evidence="2 3" key="1">
    <citation type="submission" date="2014-10" db="EMBL/GenBank/DDBJ databases">
        <title>Draft genome of the hookworm Ancylostoma caninum.</title>
        <authorList>
            <person name="Mitreva M."/>
        </authorList>
    </citation>
    <scope>NUCLEOTIDE SEQUENCE [LARGE SCALE GENOMIC DNA]</scope>
    <source>
        <strain evidence="2 3">Baltimore</strain>
    </source>
</reference>
<name>A0A368FRS6_ANCCA</name>
<accession>A0A368FRS6</accession>
<dbReference type="OrthoDB" id="5874910at2759"/>
<gene>
    <name evidence="2" type="ORF">ANCCAN_19235</name>
</gene>
<dbReference type="InterPro" id="IPR014044">
    <property type="entry name" value="CAP_dom"/>
</dbReference>
<keyword evidence="3" id="KW-1185">Reference proteome</keyword>
<organism evidence="2 3">
    <name type="scientific">Ancylostoma caninum</name>
    <name type="common">Dog hookworm</name>
    <dbReference type="NCBI Taxonomy" id="29170"/>
    <lineage>
        <taxon>Eukaryota</taxon>
        <taxon>Metazoa</taxon>
        <taxon>Ecdysozoa</taxon>
        <taxon>Nematoda</taxon>
        <taxon>Chromadorea</taxon>
        <taxon>Rhabditida</taxon>
        <taxon>Rhabditina</taxon>
        <taxon>Rhabditomorpha</taxon>
        <taxon>Strongyloidea</taxon>
        <taxon>Ancylostomatidae</taxon>
        <taxon>Ancylostomatinae</taxon>
        <taxon>Ancylostoma</taxon>
    </lineage>
</organism>
<evidence type="ECO:0000259" key="1">
    <source>
        <dbReference type="SMART" id="SM00198"/>
    </source>
</evidence>
<dbReference type="SUPFAM" id="SSF55797">
    <property type="entry name" value="PR-1-like"/>
    <property type="match status" value="2"/>
</dbReference>
<dbReference type="EMBL" id="JOJR01000724">
    <property type="protein sequence ID" value="RCN34914.1"/>
    <property type="molecule type" value="Genomic_DNA"/>
</dbReference>
<dbReference type="Gene3D" id="3.40.33.10">
    <property type="entry name" value="CAP"/>
    <property type="match status" value="2"/>
</dbReference>
<feature type="domain" description="SCP" evidence="1">
    <location>
        <begin position="25"/>
        <end position="176"/>
    </location>
</feature>
<dbReference type="Proteomes" id="UP000252519">
    <property type="component" value="Unassembled WGS sequence"/>
</dbReference>
<dbReference type="CDD" id="cd05380">
    <property type="entry name" value="CAP_euk"/>
    <property type="match status" value="1"/>
</dbReference>
<comment type="caution">
    <text evidence="2">The sequence shown here is derived from an EMBL/GenBank/DDBJ whole genome shotgun (WGS) entry which is preliminary data.</text>
</comment>
<evidence type="ECO:0000313" key="2">
    <source>
        <dbReference type="EMBL" id="RCN34914.1"/>
    </source>
</evidence>
<evidence type="ECO:0000313" key="3">
    <source>
        <dbReference type="Proteomes" id="UP000252519"/>
    </source>
</evidence>
<sequence length="287" mass="32252">MSCTNDVKITECPVVPNIASPFTEQERGVIIDEHNNFRKAIAEGRHPNYAGKLPSAKNMYQLNYNCKMEEELMREMEKCTGRATLSEQYGQNFLVLPNDRFPAMGNPKNTDVKFAMDIWASPQAYYGLKNVSDYDNNRLYTFANMANGKTLRFACGYKSCNPNNMIHISCIYNLMGGYPHSVLYEIGRMCTKNKDCTTYEGSTCDPTSRLCVFKGTPPQPGGGPNTKCPNNKGMGDPARKAILDAHNKRRSKLARGLVRNGKKATNKNLPTASFMPKMVKQFETLFF</sequence>
<dbReference type="STRING" id="29170.A0A368FRS6"/>
<dbReference type="InterPro" id="IPR035940">
    <property type="entry name" value="CAP_sf"/>
</dbReference>
<dbReference type="Pfam" id="PF00188">
    <property type="entry name" value="CAP"/>
    <property type="match status" value="1"/>
</dbReference>
<protein>
    <submittedName>
        <fullName evidence="2">SCP-like protein</fullName>
    </submittedName>
</protein>
<proteinExistence type="predicted"/>